<dbReference type="InterPro" id="IPR037401">
    <property type="entry name" value="SnoaL-like"/>
</dbReference>
<gene>
    <name evidence="2" type="ORF">BGE01nite_33040</name>
</gene>
<sequence>MPDSQTAAEALLRAYYATFNSGDREAMLALLTEDVIHDINQGGAEVGKDAFRAFLQRMDRSYAEQVEELVVFANADGTRGAAEFYIRGKYLNTDEGLPEATGQTYWLRVGAFFDLRGAQVARVTNYYNLKDWLKQVGAA</sequence>
<feature type="domain" description="SnoaL-like" evidence="1">
    <location>
        <begin position="13"/>
        <end position="122"/>
    </location>
</feature>
<name>A0A512MBA3_9BACT</name>
<dbReference type="OrthoDB" id="582835at2"/>
<evidence type="ECO:0000259" key="1">
    <source>
        <dbReference type="Pfam" id="PF12680"/>
    </source>
</evidence>
<dbReference type="NCBIfam" id="TIGR02096">
    <property type="entry name" value="ketosteroid isomerase-related protein"/>
    <property type="match status" value="1"/>
</dbReference>
<reference evidence="2 3" key="1">
    <citation type="submission" date="2019-07" db="EMBL/GenBank/DDBJ databases">
        <title>Whole genome shotgun sequence of Brevifollis gellanilyticus NBRC 108608.</title>
        <authorList>
            <person name="Hosoyama A."/>
            <person name="Uohara A."/>
            <person name="Ohji S."/>
            <person name="Ichikawa N."/>
        </authorList>
    </citation>
    <scope>NUCLEOTIDE SEQUENCE [LARGE SCALE GENOMIC DNA]</scope>
    <source>
        <strain evidence="2 3">NBRC 108608</strain>
    </source>
</reference>
<dbReference type="InterPro" id="IPR032710">
    <property type="entry name" value="NTF2-like_dom_sf"/>
</dbReference>
<dbReference type="CDD" id="cd00531">
    <property type="entry name" value="NTF2_like"/>
    <property type="match status" value="1"/>
</dbReference>
<dbReference type="RefSeq" id="WP_146851571.1">
    <property type="nucleotide sequence ID" value="NZ_BKAG01000024.1"/>
</dbReference>
<protein>
    <recommendedName>
        <fullName evidence="1">SnoaL-like domain-containing protein</fullName>
    </recommendedName>
</protein>
<dbReference type="Proteomes" id="UP000321577">
    <property type="component" value="Unassembled WGS sequence"/>
</dbReference>
<dbReference type="AlphaFoldDB" id="A0A512MBA3"/>
<comment type="caution">
    <text evidence="2">The sequence shown here is derived from an EMBL/GenBank/DDBJ whole genome shotgun (WGS) entry which is preliminary data.</text>
</comment>
<accession>A0A512MBA3</accession>
<keyword evidence="3" id="KW-1185">Reference proteome</keyword>
<dbReference type="SUPFAM" id="SSF54427">
    <property type="entry name" value="NTF2-like"/>
    <property type="match status" value="1"/>
</dbReference>
<organism evidence="2 3">
    <name type="scientific">Brevifollis gellanilyticus</name>
    <dbReference type="NCBI Taxonomy" id="748831"/>
    <lineage>
        <taxon>Bacteria</taxon>
        <taxon>Pseudomonadati</taxon>
        <taxon>Verrucomicrobiota</taxon>
        <taxon>Verrucomicrobiia</taxon>
        <taxon>Verrucomicrobiales</taxon>
        <taxon>Verrucomicrobiaceae</taxon>
    </lineage>
</organism>
<dbReference type="EMBL" id="BKAG01000024">
    <property type="protein sequence ID" value="GEP44013.1"/>
    <property type="molecule type" value="Genomic_DNA"/>
</dbReference>
<dbReference type="InterPro" id="IPR011721">
    <property type="entry name" value="CHP02096"/>
</dbReference>
<proteinExistence type="predicted"/>
<evidence type="ECO:0000313" key="3">
    <source>
        <dbReference type="Proteomes" id="UP000321577"/>
    </source>
</evidence>
<dbReference type="Pfam" id="PF12680">
    <property type="entry name" value="SnoaL_2"/>
    <property type="match status" value="1"/>
</dbReference>
<evidence type="ECO:0000313" key="2">
    <source>
        <dbReference type="EMBL" id="GEP44013.1"/>
    </source>
</evidence>
<dbReference type="Gene3D" id="3.10.450.50">
    <property type="match status" value="1"/>
</dbReference>